<accession>A0A6J6JYZ1</accession>
<reference evidence="2" key="1">
    <citation type="submission" date="2020-05" db="EMBL/GenBank/DDBJ databases">
        <authorList>
            <person name="Chiriac C."/>
            <person name="Salcher M."/>
            <person name="Ghai R."/>
            <person name="Kavagutti S V."/>
        </authorList>
    </citation>
    <scope>NUCLEOTIDE SEQUENCE</scope>
</reference>
<organism evidence="2">
    <name type="scientific">freshwater metagenome</name>
    <dbReference type="NCBI Taxonomy" id="449393"/>
    <lineage>
        <taxon>unclassified sequences</taxon>
        <taxon>metagenomes</taxon>
        <taxon>ecological metagenomes</taxon>
    </lineage>
</organism>
<protein>
    <submittedName>
        <fullName evidence="2">Unannotated protein</fullName>
    </submittedName>
</protein>
<sequence length="188" mass="20813">MNDDKDRFLLDRRYTAAFENFEDSTIATLASALEGDLKDGFARLVGLSEGAFEDQASLGALIRDGIAKRRVAHDCGVILAEPCTQWSIEELGDSSEDPTLEELNDLLPKVIEKFGIDAVHLMVIQYSRSLKGFRQLVAADERFAVQSAVANMGVLEKDEAEQAAKREARKARKAAEAEKKAKQQGKRR</sequence>
<feature type="compositionally biased region" description="Basic and acidic residues" evidence="1">
    <location>
        <begin position="156"/>
        <end position="166"/>
    </location>
</feature>
<name>A0A6J6JYZ1_9ZZZZ</name>
<proteinExistence type="predicted"/>
<dbReference type="EMBL" id="CAEZVQ010000152">
    <property type="protein sequence ID" value="CAB4641263.1"/>
    <property type="molecule type" value="Genomic_DNA"/>
</dbReference>
<gene>
    <name evidence="2" type="ORF">UFOPK2086_01012</name>
</gene>
<dbReference type="AlphaFoldDB" id="A0A6J6JYZ1"/>
<feature type="region of interest" description="Disordered" evidence="1">
    <location>
        <begin position="156"/>
        <end position="188"/>
    </location>
</feature>
<evidence type="ECO:0000313" key="2">
    <source>
        <dbReference type="EMBL" id="CAB4641263.1"/>
    </source>
</evidence>
<evidence type="ECO:0000256" key="1">
    <source>
        <dbReference type="SAM" id="MobiDB-lite"/>
    </source>
</evidence>